<gene>
    <name evidence="2" type="ORF">SAMN05421504_10153</name>
</gene>
<dbReference type="Pfam" id="PF13672">
    <property type="entry name" value="PP2C_2"/>
    <property type="match status" value="1"/>
</dbReference>
<sequence length="292" mass="29557">MNHCPHCAAPAQPGWQFCEECGKHLGEPVAAEPTMRFSPDDKGLLDLGRVAGVTDVGLNRPRNEDAVAIGTQGPALAAVICDGVATSSRSETAAALGVSEGLRALLDACAKGEPPGSATATGLIAAAAAVAGLGTPGERNPPCCTYVSALFHEGSVVIGWVGDSPAYWIGPAGTHRLTVDDSAAGRLTAEGVPPDDPRFAMPMAHALDRWLGADAGPVTPKVHRFVPDSPGLVVICSDGLSQYLDAKLVAPVDHGSMPATAVRLLLGRALGAGGGDNISVAALACPVPEEDA</sequence>
<dbReference type="OrthoDB" id="9801841at2"/>
<feature type="domain" description="PPM-type phosphatase" evidence="1">
    <location>
        <begin position="49"/>
        <end position="285"/>
    </location>
</feature>
<reference evidence="2 3" key="1">
    <citation type="submission" date="2016-10" db="EMBL/GenBank/DDBJ databases">
        <authorList>
            <person name="de Groot N.N."/>
        </authorList>
    </citation>
    <scope>NUCLEOTIDE SEQUENCE [LARGE SCALE GENOMIC DNA]</scope>
    <source>
        <strain evidence="2 3">CPCC 202699</strain>
    </source>
</reference>
<dbReference type="STRING" id="589385.SAMN05421504_10153"/>
<dbReference type="Pfam" id="PF13240">
    <property type="entry name" value="Zn_Ribbon_1"/>
    <property type="match status" value="1"/>
</dbReference>
<dbReference type="EMBL" id="FNON01000001">
    <property type="protein sequence ID" value="SDW24451.1"/>
    <property type="molecule type" value="Genomic_DNA"/>
</dbReference>
<dbReference type="SUPFAM" id="SSF81606">
    <property type="entry name" value="PP2C-like"/>
    <property type="match status" value="1"/>
</dbReference>
<accession>A0A1H2RY90</accession>
<dbReference type="InterPro" id="IPR001932">
    <property type="entry name" value="PPM-type_phosphatase-like_dom"/>
</dbReference>
<evidence type="ECO:0000313" key="2">
    <source>
        <dbReference type="EMBL" id="SDW24451.1"/>
    </source>
</evidence>
<dbReference type="SMART" id="SM00332">
    <property type="entry name" value="PP2Cc"/>
    <property type="match status" value="1"/>
</dbReference>
<keyword evidence="3" id="KW-1185">Reference proteome</keyword>
<dbReference type="Proteomes" id="UP000199515">
    <property type="component" value="Unassembled WGS sequence"/>
</dbReference>
<organism evidence="2 3">
    <name type="scientific">Amycolatopsis xylanica</name>
    <dbReference type="NCBI Taxonomy" id="589385"/>
    <lineage>
        <taxon>Bacteria</taxon>
        <taxon>Bacillati</taxon>
        <taxon>Actinomycetota</taxon>
        <taxon>Actinomycetes</taxon>
        <taxon>Pseudonocardiales</taxon>
        <taxon>Pseudonocardiaceae</taxon>
        <taxon>Amycolatopsis</taxon>
    </lineage>
</organism>
<name>A0A1H2RY90_9PSEU</name>
<proteinExistence type="predicted"/>
<evidence type="ECO:0000259" key="1">
    <source>
        <dbReference type="PROSITE" id="PS51746"/>
    </source>
</evidence>
<dbReference type="AlphaFoldDB" id="A0A1H2RY90"/>
<protein>
    <submittedName>
        <fullName evidence="2">Serine/threonine protein phosphatase PrpC</fullName>
    </submittedName>
</protein>
<dbReference type="PROSITE" id="PS51746">
    <property type="entry name" value="PPM_2"/>
    <property type="match status" value="1"/>
</dbReference>
<evidence type="ECO:0000313" key="3">
    <source>
        <dbReference type="Proteomes" id="UP000199515"/>
    </source>
</evidence>
<dbReference type="RefSeq" id="WP_091285050.1">
    <property type="nucleotide sequence ID" value="NZ_FNON01000001.1"/>
</dbReference>
<dbReference type="InterPro" id="IPR036457">
    <property type="entry name" value="PPM-type-like_dom_sf"/>
</dbReference>
<dbReference type="Gene3D" id="3.60.40.10">
    <property type="entry name" value="PPM-type phosphatase domain"/>
    <property type="match status" value="1"/>
</dbReference>
<dbReference type="InterPro" id="IPR026870">
    <property type="entry name" value="Zinc_ribbon_dom"/>
</dbReference>